<protein>
    <submittedName>
        <fullName evidence="1">Uncharacterized protein</fullName>
    </submittedName>
</protein>
<evidence type="ECO:0000313" key="2">
    <source>
        <dbReference type="Proteomes" id="UP001154114"/>
    </source>
</evidence>
<keyword evidence="2" id="KW-1185">Reference proteome</keyword>
<evidence type="ECO:0000313" key="1">
    <source>
        <dbReference type="EMBL" id="CAH0598739.1"/>
    </source>
</evidence>
<dbReference type="AlphaFoldDB" id="A0A9P0FXA0"/>
<name>A0A9P0FXA0_CHRIL</name>
<dbReference type="Proteomes" id="UP001154114">
    <property type="component" value="Chromosome 26"/>
</dbReference>
<dbReference type="OrthoDB" id="10250935at2759"/>
<proteinExistence type="predicted"/>
<sequence>MSVIAVKGIPLPFNLNNVVKALFRVINGHFEALNFEQGKLKGQKFKTCYLRISEKLDPVRVVERINSCGVLAKKFRPCAFIPTHVPDLPLATKPRKLSQKMSRILKIPDDDSPEKVLNLSNSEILTELQIKYPGLYHLSKKGSHQLLKEIAKKIMDRLKEIERQHPEAVDSAFRLTQYYRRMHPHFGDFQLVLSTLHALQDAARVHRTQLHEHELAAVPPHPYVFDNLPYAEVQKACAKYSDRIVSKITEHVKNLKSDVSENDTEDELVRKKVREELKKMAPFMPQIVNQVVSKHFIPQKSPFYRVRIYGEPFLPSKDTMAPFVRRYQPVHIMRASRMYNSLRLSVPQAHYAGLMAMDGTVLNGAKLVIRSSDIPLYKIESVGNENMEGDWVE</sequence>
<gene>
    <name evidence="1" type="ORF">CINC_LOCUS8390</name>
</gene>
<dbReference type="EMBL" id="LR824029">
    <property type="protein sequence ID" value="CAH0598739.1"/>
    <property type="molecule type" value="Genomic_DNA"/>
</dbReference>
<organism evidence="1 2">
    <name type="scientific">Chrysodeixis includens</name>
    <name type="common">Soybean looper</name>
    <name type="synonym">Pseudoplusia includens</name>
    <dbReference type="NCBI Taxonomy" id="689277"/>
    <lineage>
        <taxon>Eukaryota</taxon>
        <taxon>Metazoa</taxon>
        <taxon>Ecdysozoa</taxon>
        <taxon>Arthropoda</taxon>
        <taxon>Hexapoda</taxon>
        <taxon>Insecta</taxon>
        <taxon>Pterygota</taxon>
        <taxon>Neoptera</taxon>
        <taxon>Endopterygota</taxon>
        <taxon>Lepidoptera</taxon>
        <taxon>Glossata</taxon>
        <taxon>Ditrysia</taxon>
        <taxon>Noctuoidea</taxon>
        <taxon>Noctuidae</taxon>
        <taxon>Plusiinae</taxon>
        <taxon>Chrysodeixis</taxon>
    </lineage>
</organism>
<accession>A0A9P0FXA0</accession>
<reference evidence="1" key="1">
    <citation type="submission" date="2021-12" db="EMBL/GenBank/DDBJ databases">
        <authorList>
            <person name="King R."/>
        </authorList>
    </citation>
    <scope>NUCLEOTIDE SEQUENCE</scope>
</reference>